<dbReference type="InterPro" id="IPR036890">
    <property type="entry name" value="HATPase_C_sf"/>
</dbReference>
<accession>A0ABW5BXE4</accession>
<proteinExistence type="predicted"/>
<evidence type="ECO:0000256" key="4">
    <source>
        <dbReference type="ARBA" id="ARBA00022679"/>
    </source>
</evidence>
<comment type="subcellular location">
    <subcellularLocation>
        <location evidence="1">Cell membrane</location>
        <topology evidence="1">Multi-pass membrane protein</topology>
    </subcellularLocation>
</comment>
<dbReference type="PANTHER" id="PTHR34220:SF7">
    <property type="entry name" value="SENSOR HISTIDINE KINASE YPDA"/>
    <property type="match status" value="1"/>
</dbReference>
<dbReference type="Proteomes" id="UP001597318">
    <property type="component" value="Unassembled WGS sequence"/>
</dbReference>
<comment type="caution">
    <text evidence="11">The sequence shown here is derived from an EMBL/GenBank/DDBJ whole genome shotgun (WGS) entry which is preliminary data.</text>
</comment>
<protein>
    <submittedName>
        <fullName evidence="11">Sensor histidine kinase</fullName>
        <ecNumber evidence="11">2.7.13.3</ecNumber>
    </submittedName>
</protein>
<dbReference type="EC" id="2.7.13.3" evidence="11"/>
<keyword evidence="12" id="KW-1185">Reference proteome</keyword>
<keyword evidence="4 11" id="KW-0808">Transferase</keyword>
<evidence type="ECO:0000256" key="3">
    <source>
        <dbReference type="ARBA" id="ARBA00022553"/>
    </source>
</evidence>
<keyword evidence="5 9" id="KW-0812">Transmembrane</keyword>
<dbReference type="Gene3D" id="3.30.450.20">
    <property type="entry name" value="PAS domain"/>
    <property type="match status" value="1"/>
</dbReference>
<feature type="transmembrane region" description="Helical" evidence="9">
    <location>
        <begin position="21"/>
        <end position="47"/>
    </location>
</feature>
<dbReference type="EMBL" id="JBHUIK010000001">
    <property type="protein sequence ID" value="MFD2213506.1"/>
    <property type="molecule type" value="Genomic_DNA"/>
</dbReference>
<evidence type="ECO:0000256" key="9">
    <source>
        <dbReference type="SAM" id="Phobius"/>
    </source>
</evidence>
<evidence type="ECO:0000256" key="8">
    <source>
        <dbReference type="ARBA" id="ARBA00023136"/>
    </source>
</evidence>
<keyword evidence="6 11" id="KW-0418">Kinase</keyword>
<sequence length="614" mass="70742">MILQRKMLINMIFKHLRLRNYKLMTKLMITYMLLTVIPISIIGYIAYSQYTKSIEKQVGEYIPKLLEQANENVENQLNEIRQLPDALYNSSQVIEVLRKDSFQNKSTILKDEFLVNSYLSRTYINGGNTDILGVFLLSKNRLFTSTKTSFSGLGLESSSLPYGQDIELNGREEIILPYQTNLEFKGNPPFIMLMRQLRDYENQENLGTILIAIDLSFFEKALNNLKEEKNSNVWITDPDGRIIYHTNPTLIGEFDQKYESYPNINGSFKTTLLDENHLISTEDFQQYDWRVFHSIALKDLTKETDAVRYGTIIAFIIVVFLSIVISIILAWNVSNPLKKLTKLMKQVEKGNFNVDLSIHSKDEIGTLAKSFNSMITEINTLIKKNYKIEIRQKNAELYALQSQINPHFMYNTLETIGYAVEEEETESVVKMVTLLGKMLRYSLNNKDKVVPISFELTHTTNYLTIQKFRFEDRISFKIYENVNTNQYYIPKFILQPIIENSIKYGLDQHEECIIIITIDKTGDDEILIKIKDNGPGIEEKVLEKLITSLRKDPMAGRDSSFGLINVHARISMIFGEQYGLEVNSRSHEGTEVVLKLPMVTEGEVLNMTGGEEIA</sequence>
<reference evidence="12" key="1">
    <citation type="journal article" date="2019" name="Int. J. Syst. Evol. Microbiol.">
        <title>The Global Catalogue of Microorganisms (GCM) 10K type strain sequencing project: providing services to taxonomists for standard genome sequencing and annotation.</title>
        <authorList>
            <consortium name="The Broad Institute Genomics Platform"/>
            <consortium name="The Broad Institute Genome Sequencing Center for Infectious Disease"/>
            <person name="Wu L."/>
            <person name="Ma J."/>
        </authorList>
    </citation>
    <scope>NUCLEOTIDE SEQUENCE [LARGE SCALE GENOMIC DNA]</scope>
    <source>
        <strain evidence="12">CGMCC 1.15474</strain>
    </source>
</reference>
<dbReference type="InterPro" id="IPR050640">
    <property type="entry name" value="Bact_2-comp_sensor_kinase"/>
</dbReference>
<dbReference type="SUPFAM" id="SSF158472">
    <property type="entry name" value="HAMP domain-like"/>
    <property type="match status" value="1"/>
</dbReference>
<organism evidence="11 12">
    <name type="scientific">Metabacillus endolithicus</name>
    <dbReference type="NCBI Taxonomy" id="1535204"/>
    <lineage>
        <taxon>Bacteria</taxon>
        <taxon>Bacillati</taxon>
        <taxon>Bacillota</taxon>
        <taxon>Bacilli</taxon>
        <taxon>Bacillales</taxon>
        <taxon>Bacillaceae</taxon>
        <taxon>Metabacillus</taxon>
    </lineage>
</organism>
<feature type="domain" description="HAMP" evidence="10">
    <location>
        <begin position="331"/>
        <end position="383"/>
    </location>
</feature>
<dbReference type="PANTHER" id="PTHR34220">
    <property type="entry name" value="SENSOR HISTIDINE KINASE YPDA"/>
    <property type="match status" value="1"/>
</dbReference>
<keyword evidence="7 9" id="KW-1133">Transmembrane helix</keyword>
<dbReference type="Gene3D" id="1.10.8.500">
    <property type="entry name" value="HAMP domain in histidine kinase"/>
    <property type="match status" value="1"/>
</dbReference>
<name>A0ABW5BXE4_9BACI</name>
<dbReference type="CDD" id="cd06225">
    <property type="entry name" value="HAMP"/>
    <property type="match status" value="1"/>
</dbReference>
<evidence type="ECO:0000256" key="7">
    <source>
        <dbReference type="ARBA" id="ARBA00022989"/>
    </source>
</evidence>
<evidence type="ECO:0000259" key="10">
    <source>
        <dbReference type="PROSITE" id="PS50885"/>
    </source>
</evidence>
<dbReference type="InterPro" id="IPR003660">
    <property type="entry name" value="HAMP_dom"/>
</dbReference>
<dbReference type="InterPro" id="IPR033479">
    <property type="entry name" value="dCache_1"/>
</dbReference>
<evidence type="ECO:0000256" key="2">
    <source>
        <dbReference type="ARBA" id="ARBA00022475"/>
    </source>
</evidence>
<dbReference type="InterPro" id="IPR003594">
    <property type="entry name" value="HATPase_dom"/>
</dbReference>
<dbReference type="Pfam" id="PF02743">
    <property type="entry name" value="dCache_1"/>
    <property type="match status" value="1"/>
</dbReference>
<dbReference type="Gene3D" id="3.30.565.10">
    <property type="entry name" value="Histidine kinase-like ATPase, C-terminal domain"/>
    <property type="match status" value="1"/>
</dbReference>
<evidence type="ECO:0000313" key="11">
    <source>
        <dbReference type="EMBL" id="MFD2213506.1"/>
    </source>
</evidence>
<keyword evidence="3" id="KW-0597">Phosphoprotein</keyword>
<dbReference type="Pfam" id="PF06580">
    <property type="entry name" value="His_kinase"/>
    <property type="match status" value="1"/>
</dbReference>
<evidence type="ECO:0000256" key="5">
    <source>
        <dbReference type="ARBA" id="ARBA00022692"/>
    </source>
</evidence>
<evidence type="ECO:0000256" key="6">
    <source>
        <dbReference type="ARBA" id="ARBA00022777"/>
    </source>
</evidence>
<gene>
    <name evidence="11" type="ORF">ACFSKK_07330</name>
</gene>
<dbReference type="RefSeq" id="WP_247340628.1">
    <property type="nucleotide sequence ID" value="NZ_CP095550.1"/>
</dbReference>
<dbReference type="Pfam" id="PF02518">
    <property type="entry name" value="HATPase_c"/>
    <property type="match status" value="1"/>
</dbReference>
<dbReference type="SUPFAM" id="SSF55874">
    <property type="entry name" value="ATPase domain of HSP90 chaperone/DNA topoisomerase II/histidine kinase"/>
    <property type="match status" value="1"/>
</dbReference>
<keyword evidence="2" id="KW-1003">Cell membrane</keyword>
<evidence type="ECO:0000313" key="12">
    <source>
        <dbReference type="Proteomes" id="UP001597318"/>
    </source>
</evidence>
<dbReference type="SMART" id="SM00304">
    <property type="entry name" value="HAMP"/>
    <property type="match status" value="1"/>
</dbReference>
<dbReference type="Pfam" id="PF00672">
    <property type="entry name" value="HAMP"/>
    <property type="match status" value="1"/>
</dbReference>
<evidence type="ECO:0000256" key="1">
    <source>
        <dbReference type="ARBA" id="ARBA00004651"/>
    </source>
</evidence>
<dbReference type="GO" id="GO:0004673">
    <property type="term" value="F:protein histidine kinase activity"/>
    <property type="evidence" value="ECO:0007669"/>
    <property type="project" value="UniProtKB-EC"/>
</dbReference>
<feature type="transmembrane region" description="Helical" evidence="9">
    <location>
        <begin position="312"/>
        <end position="334"/>
    </location>
</feature>
<keyword evidence="8 9" id="KW-0472">Membrane</keyword>
<dbReference type="SMART" id="SM00387">
    <property type="entry name" value="HATPase_c"/>
    <property type="match status" value="1"/>
</dbReference>
<dbReference type="InterPro" id="IPR010559">
    <property type="entry name" value="Sig_transdc_His_kin_internal"/>
</dbReference>
<dbReference type="PROSITE" id="PS50885">
    <property type="entry name" value="HAMP"/>
    <property type="match status" value="1"/>
</dbReference>